<evidence type="ECO:0000259" key="2">
    <source>
        <dbReference type="Pfam" id="PF07859"/>
    </source>
</evidence>
<reference evidence="3 4" key="3">
    <citation type="journal article" date="2014" name="PLoS Genet.">
        <title>Analysis of the genome and transcriptome of Cryptococcus neoformans var. grubii reveals complex RNA expression and microevolution leading to virulence attenuation.</title>
        <authorList>
            <person name="Janbon G."/>
            <person name="Ormerod K.L."/>
            <person name="Paulet D."/>
            <person name="Byrnes E.J.III."/>
            <person name="Yadav V."/>
            <person name="Chatterjee G."/>
            <person name="Mullapudi N."/>
            <person name="Hon C.C."/>
            <person name="Billmyre R.B."/>
            <person name="Brunel F."/>
            <person name="Bahn Y.S."/>
            <person name="Chen W."/>
            <person name="Chen Y."/>
            <person name="Chow E.W."/>
            <person name="Coppee J.Y."/>
            <person name="Floyd-Averette A."/>
            <person name="Gaillardin C."/>
            <person name="Gerik K.J."/>
            <person name="Goldberg J."/>
            <person name="Gonzalez-Hilarion S."/>
            <person name="Gujja S."/>
            <person name="Hamlin J.L."/>
            <person name="Hsueh Y.P."/>
            <person name="Ianiri G."/>
            <person name="Jones S."/>
            <person name="Kodira C.D."/>
            <person name="Kozubowski L."/>
            <person name="Lam W."/>
            <person name="Marra M."/>
            <person name="Mesner L.D."/>
            <person name="Mieczkowski P.A."/>
            <person name="Moyrand F."/>
            <person name="Nielsen K."/>
            <person name="Proux C."/>
            <person name="Rossignol T."/>
            <person name="Schein J.E."/>
            <person name="Sun S."/>
            <person name="Wollschlaeger C."/>
            <person name="Wood I.A."/>
            <person name="Zeng Q."/>
            <person name="Neuveglise C."/>
            <person name="Newlon C.S."/>
            <person name="Perfect J.R."/>
            <person name="Lodge J.K."/>
            <person name="Idnurm A."/>
            <person name="Stajich J.E."/>
            <person name="Kronstad J.W."/>
            <person name="Sanyal K."/>
            <person name="Heitman J."/>
            <person name="Fraser J.A."/>
            <person name="Cuomo C.A."/>
            <person name="Dietrich F.S."/>
        </authorList>
    </citation>
    <scope>NUCLEOTIDE SEQUENCE [LARGE SCALE GENOMIC DNA]</scope>
    <source>
        <strain evidence="3">H99</strain>
        <strain evidence="4">H99 / ATCC 208821 / CBS 10515 / FGSC 9487</strain>
    </source>
</reference>
<dbReference type="OrthoDB" id="408631at2759"/>
<dbReference type="InterPro" id="IPR029058">
    <property type="entry name" value="AB_hydrolase_fold"/>
</dbReference>
<gene>
    <name evidence="3" type="ORF">CNAG_07009</name>
</gene>
<sequence length="404" mass="45655">MVFFLELPPLPHRLLDVLIYPIAQFLILPLTTVYHTLRYVILGPPFPGWTLSHYLAINRRRVFYGLYTWRRVALFDPEEAEMPREAKKYLVSDANGDGRCDAEKVECVPYKEDEFTPPVLRVARDSIVQKAVPGFWIEARGVDGKQDLSRDAAPGERVIYFIVGGGYMGGHPLRIHTPWSLAKISKARVFSANYRKSLSDSTAFPCSLLDILAGYQYLIEEKHFEPKNIILCGDSAGGNACLALAKCLGEMESLSSKRFGQVGGLCLHSPWSDMTSSFPSIVSNRYNDHLVDLTTSYIPSHTRHFTDKTNPYLSPALSPFGSFEYLKGHDTKVYISAGSAEAFYDEILALYNGMKRDGVEVELRVLEGATHSEFIWLDRDEVSTMGWSWDILTTDFERLWERAA</sequence>
<dbReference type="Proteomes" id="UP000010091">
    <property type="component" value="Chromosome 12"/>
</dbReference>
<evidence type="ECO:0000256" key="1">
    <source>
        <dbReference type="ARBA" id="ARBA00022801"/>
    </source>
</evidence>
<name>J9W2X1_CRYN9</name>
<organism evidence="3 4">
    <name type="scientific">Cryptococcus neoformans (strain H99 / ATCC 208821 / CBS 10515 / FGSC 9487)</name>
    <name type="common">Cryptococcus neoformans var. grubii serotype A</name>
    <dbReference type="NCBI Taxonomy" id="235443"/>
    <lineage>
        <taxon>Eukaryota</taxon>
        <taxon>Fungi</taxon>
        <taxon>Dikarya</taxon>
        <taxon>Basidiomycota</taxon>
        <taxon>Agaricomycotina</taxon>
        <taxon>Tremellomycetes</taxon>
        <taxon>Tremellales</taxon>
        <taxon>Cryptococcaceae</taxon>
        <taxon>Cryptococcus</taxon>
        <taxon>Cryptococcus neoformans species complex</taxon>
    </lineage>
</organism>
<dbReference type="GeneID" id="23890131"/>
<proteinExistence type="predicted"/>
<dbReference type="InterPro" id="IPR013094">
    <property type="entry name" value="AB_hydrolase_3"/>
</dbReference>
<dbReference type="EMBL" id="CP003831">
    <property type="protein sequence ID" value="AFR98485.1"/>
    <property type="molecule type" value="Genomic_DNA"/>
</dbReference>
<accession>J9W2X1</accession>
<dbReference type="RefSeq" id="XP_012053241.1">
    <property type="nucleotide sequence ID" value="XM_012197851.1"/>
</dbReference>
<protein>
    <recommendedName>
        <fullName evidence="2">Alpha/beta hydrolase fold-3 domain-containing protein</fullName>
    </recommendedName>
</protein>
<dbReference type="RefSeq" id="XP_012053240.1">
    <property type="nucleotide sequence ID" value="XM_012197850.1"/>
</dbReference>
<keyword evidence="1" id="KW-0378">Hydrolase</keyword>
<dbReference type="SUPFAM" id="SSF53474">
    <property type="entry name" value="alpha/beta-Hydrolases"/>
    <property type="match status" value="1"/>
</dbReference>
<dbReference type="EMBL" id="CP003831">
    <property type="protein sequence ID" value="AGV14796.1"/>
    <property type="molecule type" value="Genomic_DNA"/>
</dbReference>
<reference evidence="3" key="2">
    <citation type="submission" date="2012-09" db="EMBL/GenBank/DDBJ databases">
        <authorList>
            <consortium name="The Broad Institute Genome Sequencing Platform"/>
            <person name="Birren B."/>
            <person name="Cuomo C."/>
            <person name="Gargeya S."/>
            <person name="Jaffe D."/>
            <person name="Young S.K."/>
            <person name="Wortman J."/>
            <person name="Zeng Q."/>
            <person name="Alvarado L."/>
            <person name="Dietrich F."/>
            <person name="Allen A."/>
            <person name="Stajich J.E."/>
            <person name="Heitman J."/>
            <person name="Kronstad J."/>
        </authorList>
    </citation>
    <scope>NUCLEOTIDE SEQUENCE</scope>
    <source>
        <strain evidence="3">H99</strain>
    </source>
</reference>
<dbReference type="Pfam" id="PF07859">
    <property type="entry name" value="Abhydrolase_3"/>
    <property type="match status" value="1"/>
</dbReference>
<dbReference type="RefSeq" id="XP_012053239.1">
    <property type="nucleotide sequence ID" value="XM_012197849.1"/>
</dbReference>
<dbReference type="Gene3D" id="3.40.50.1820">
    <property type="entry name" value="alpha/beta hydrolase"/>
    <property type="match status" value="1"/>
</dbReference>
<dbReference type="GO" id="GO:0016787">
    <property type="term" value="F:hydrolase activity"/>
    <property type="evidence" value="ECO:0007669"/>
    <property type="project" value="UniProtKB-KW"/>
</dbReference>
<dbReference type="KEGG" id="cng:CNAG_07009"/>
<evidence type="ECO:0000313" key="3">
    <source>
        <dbReference type="EMBL" id="AFR98485.1"/>
    </source>
</evidence>
<dbReference type="AlphaFoldDB" id="J9W2X1"/>
<dbReference type="EMBL" id="CP003831">
    <property type="protein sequence ID" value="AGV14797.1"/>
    <property type="molecule type" value="Genomic_DNA"/>
</dbReference>
<keyword evidence="4" id="KW-1185">Reference proteome</keyword>
<dbReference type="HOGENOM" id="CLU_056801_0_0_1"/>
<dbReference type="PANTHER" id="PTHR48081:SF5">
    <property type="entry name" value="ALPHA_BETA HYDROLASE FOLD-3 DOMAIN-CONTAINING PROTEIN"/>
    <property type="match status" value="1"/>
</dbReference>
<dbReference type="PANTHER" id="PTHR48081">
    <property type="entry name" value="AB HYDROLASE SUPERFAMILY PROTEIN C4A8.06C"/>
    <property type="match status" value="1"/>
</dbReference>
<dbReference type="InterPro" id="IPR050300">
    <property type="entry name" value="GDXG_lipolytic_enzyme"/>
</dbReference>
<feature type="domain" description="Alpha/beta hydrolase fold-3" evidence="2">
    <location>
        <begin position="161"/>
        <end position="372"/>
    </location>
</feature>
<dbReference type="RefSeq" id="XP_012053242.1">
    <property type="nucleotide sequence ID" value="XM_012197852.1"/>
</dbReference>
<dbReference type="VEuPathDB" id="FungiDB:CNAG_07009"/>
<evidence type="ECO:0000313" key="4">
    <source>
        <dbReference type="Proteomes" id="UP000010091"/>
    </source>
</evidence>
<reference evidence="3" key="1">
    <citation type="submission" date="2012-09" db="EMBL/GenBank/DDBJ databases">
        <title>The Genome Sequence of Cryptococcus neoformans grubii H99.</title>
        <authorList>
            <consortium name="The Broad Institute Genomics Platform"/>
            <person name="Cuomo C."/>
            <person name="Janbon G.J."/>
            <person name="Paulet D."/>
            <person name="Neuveglise C."/>
            <person name="Dietrich F."/>
            <person name="Allen A."/>
            <person name="Stajich J.S."/>
            <person name="Heitman J."/>
            <person name="Kronstad J."/>
            <person name="Walker B."/>
            <person name="Young S.K."/>
            <person name="Zeng Q."/>
            <person name="Gargeya S."/>
            <person name="Fitzgerald M."/>
            <person name="Haas B."/>
            <person name="Abouelleil A."/>
            <person name="Allen A."/>
            <person name="Alvarado L."/>
            <person name="Chapman S.B."/>
            <person name="Gainer-Dewar J."/>
            <person name="Goldberg J."/>
            <person name="Griggs A."/>
            <person name="Gujja S."/>
            <person name="Hansen M."/>
            <person name="Howarth C."/>
            <person name="Imamovic A."/>
            <person name="Ireland A."/>
            <person name="Larimer J."/>
            <person name="McCowan C."/>
            <person name="Murphy C."/>
            <person name="Pearson M.D."/>
            <person name="Poon T."/>
            <person name="Priest M."/>
            <person name="Roberts A.D."/>
            <person name="Saif S."/>
            <person name="Shea T.D."/>
            <person name="Sykes S.N."/>
            <person name="Wortman J."/>
            <person name="Nusbaum C."/>
            <person name="Birren B."/>
        </authorList>
    </citation>
    <scope>NUCLEOTIDE SEQUENCE</scope>
    <source>
        <strain>H99</strain>
    </source>
</reference>
<dbReference type="EMBL" id="CP003831">
    <property type="protein sequence ID" value="AGV14795.1"/>
    <property type="molecule type" value="Genomic_DNA"/>
</dbReference>